<comment type="caution">
    <text evidence="2">The sequence shown here is derived from an EMBL/GenBank/DDBJ whole genome shotgun (WGS) entry which is preliminary data.</text>
</comment>
<keyword evidence="1" id="KW-0812">Transmembrane</keyword>
<keyword evidence="1" id="KW-0472">Membrane</keyword>
<keyword evidence="1" id="KW-1133">Transmembrane helix</keyword>
<accession>A0A0L6ZDA0</accession>
<name>A0A0L6ZDA0_9CLOT</name>
<evidence type="ECO:0000313" key="3">
    <source>
        <dbReference type="Proteomes" id="UP000037043"/>
    </source>
</evidence>
<evidence type="ECO:0000256" key="1">
    <source>
        <dbReference type="SAM" id="Phobius"/>
    </source>
</evidence>
<reference evidence="3" key="1">
    <citation type="submission" date="2015-08" db="EMBL/GenBank/DDBJ databases">
        <title>Genome sequence of the strict anaerobe Clostridium homopropionicum LuHBu1 (DSM 5847T).</title>
        <authorList>
            <person name="Poehlein A."/>
            <person name="Beck M."/>
            <person name="Schiel-Bengelsdorf B."/>
            <person name="Bengelsdorf F.R."/>
            <person name="Daniel R."/>
            <person name="Duerre P."/>
        </authorList>
    </citation>
    <scope>NUCLEOTIDE SEQUENCE [LARGE SCALE GENOMIC DNA]</scope>
    <source>
        <strain evidence="3">DSM 5847</strain>
    </source>
</reference>
<dbReference type="NCBIfam" id="TIGR02532">
    <property type="entry name" value="IV_pilin_GFxxxE"/>
    <property type="match status" value="1"/>
</dbReference>
<dbReference type="PATRIC" id="fig|1121318.3.peg.547"/>
<gene>
    <name evidence="2" type="ORF">CLHOM_05440</name>
</gene>
<feature type="transmembrane region" description="Helical" evidence="1">
    <location>
        <begin position="7"/>
        <end position="28"/>
    </location>
</feature>
<dbReference type="AlphaFoldDB" id="A0A0L6ZDA0"/>
<protein>
    <recommendedName>
        <fullName evidence="4">Prepilin-type N-terminal cleavage/methylation domain-containing protein</fullName>
    </recommendedName>
</protein>
<dbReference type="STRING" id="36844.SAMN04488501_104176"/>
<evidence type="ECO:0000313" key="2">
    <source>
        <dbReference type="EMBL" id="KOA20956.1"/>
    </source>
</evidence>
<dbReference type="EMBL" id="LHUR01000011">
    <property type="protein sequence ID" value="KOA20956.1"/>
    <property type="molecule type" value="Genomic_DNA"/>
</dbReference>
<dbReference type="RefSeq" id="WP_052220140.1">
    <property type="nucleotide sequence ID" value="NZ_LHUR01000011.1"/>
</dbReference>
<dbReference type="Proteomes" id="UP000037043">
    <property type="component" value="Unassembled WGS sequence"/>
</dbReference>
<organism evidence="2 3">
    <name type="scientific">Clostridium homopropionicum DSM 5847</name>
    <dbReference type="NCBI Taxonomy" id="1121318"/>
    <lineage>
        <taxon>Bacteria</taxon>
        <taxon>Bacillati</taxon>
        <taxon>Bacillota</taxon>
        <taxon>Clostridia</taxon>
        <taxon>Eubacteriales</taxon>
        <taxon>Clostridiaceae</taxon>
        <taxon>Clostridium</taxon>
    </lineage>
</organism>
<sequence>MKKGFTLMELIISLAIVFMVILIEIKIFSQEVYTFKEFIKSNRNEVYSREALRFIEGEINDFNNKTIKVYDDKILFEKINGDKNTLKLYKMTNGNNKIVISYYKALTSKITTNTVVDDIKDLNISYNANLVYLSIFTLNGEKYERCFGSKKIVKAL</sequence>
<evidence type="ECO:0008006" key="4">
    <source>
        <dbReference type="Google" id="ProtNLM"/>
    </source>
</evidence>
<dbReference type="InterPro" id="IPR012902">
    <property type="entry name" value="N_methyl_site"/>
</dbReference>
<keyword evidence="3" id="KW-1185">Reference proteome</keyword>
<proteinExistence type="predicted"/>